<name>A0A645JLQ2_9ZZZZ</name>
<organism evidence="1">
    <name type="scientific">bioreactor metagenome</name>
    <dbReference type="NCBI Taxonomy" id="1076179"/>
    <lineage>
        <taxon>unclassified sequences</taxon>
        <taxon>metagenomes</taxon>
        <taxon>ecological metagenomes</taxon>
    </lineage>
</organism>
<gene>
    <name evidence="1" type="ORF">SDC9_208978</name>
</gene>
<evidence type="ECO:0000313" key="1">
    <source>
        <dbReference type="EMBL" id="MPN61244.1"/>
    </source>
</evidence>
<dbReference type="EMBL" id="VSSQ01137578">
    <property type="protein sequence ID" value="MPN61244.1"/>
    <property type="molecule type" value="Genomic_DNA"/>
</dbReference>
<protein>
    <submittedName>
        <fullName evidence="1">Uncharacterized protein</fullName>
    </submittedName>
</protein>
<dbReference type="AlphaFoldDB" id="A0A645JLQ2"/>
<sequence length="118" mass="13322">MPLAAVSQRRLVHRAGVYLSDRFLQLGEPRLRRTGVDAENRHVLARKRIAEPVLQQTARTHYNRALPEVVQHAPETFAQAFGKPPRSYFFAQFGGRRKKSVVGTLGQPQLPPAVLDEK</sequence>
<comment type="caution">
    <text evidence="1">The sequence shown here is derived from an EMBL/GenBank/DDBJ whole genome shotgun (WGS) entry which is preliminary data.</text>
</comment>
<reference evidence="1" key="1">
    <citation type="submission" date="2019-08" db="EMBL/GenBank/DDBJ databases">
        <authorList>
            <person name="Kucharzyk K."/>
            <person name="Murdoch R.W."/>
            <person name="Higgins S."/>
            <person name="Loffler F."/>
        </authorList>
    </citation>
    <scope>NUCLEOTIDE SEQUENCE</scope>
</reference>
<accession>A0A645JLQ2</accession>
<proteinExistence type="predicted"/>